<feature type="binding site" evidence="11">
    <location>
        <position position="49"/>
    </location>
    <ligand>
        <name>S-adenosyl-L-methionine</name>
        <dbReference type="ChEBI" id="CHEBI:59789"/>
    </ligand>
</feature>
<dbReference type="OrthoDB" id="1298661at2759"/>
<comment type="similarity">
    <text evidence="1">Belongs to the methyltransferase superfamily. NTM1 family.</text>
</comment>
<dbReference type="STRING" id="1246581.A0A2H9TH25"/>
<feature type="binding site" evidence="11">
    <location>
        <position position="54"/>
    </location>
    <ligand>
        <name>S-adenosyl-L-methionine</name>
        <dbReference type="ChEBI" id="CHEBI:59789"/>
    </ligand>
</feature>
<evidence type="ECO:0000256" key="6">
    <source>
        <dbReference type="ARBA" id="ARBA00039449"/>
    </source>
</evidence>
<dbReference type="Proteomes" id="UP000240830">
    <property type="component" value="Unassembled WGS sequence"/>
</dbReference>
<dbReference type="GO" id="GO:0071885">
    <property type="term" value="F:N-terminal protein N-methyltransferase activity"/>
    <property type="evidence" value="ECO:0007669"/>
    <property type="project" value="UniProtKB-EC"/>
</dbReference>
<keyword evidence="13" id="KW-1185">Reference proteome</keyword>
<keyword evidence="4 11" id="KW-0949">S-adenosyl-L-methionine</keyword>
<evidence type="ECO:0000256" key="10">
    <source>
        <dbReference type="ARBA" id="ARBA00048167"/>
    </source>
</evidence>
<dbReference type="PANTHER" id="PTHR12753:SF0">
    <property type="entry name" value="ALPHA N-TERMINAL PROTEIN METHYLTRANSFERASE 1"/>
    <property type="match status" value="1"/>
</dbReference>
<dbReference type="AlphaFoldDB" id="A0A2H9TH25"/>
<dbReference type="PIRSF" id="PIRSF016958">
    <property type="entry name" value="DUF858_MeTrfase_lik"/>
    <property type="match status" value="1"/>
</dbReference>
<accession>A0A2H9TH25</accession>
<comment type="catalytic activity">
    <reaction evidence="10">
        <text>N-terminal L-alanyl-L-prolyl-L-lysyl-[protein] + 3 S-adenosyl-L-methionine = N-terminal N,N,N-trimethyl-L-alanyl-L-prolyl-L-lysyl-[protein] + 3 S-adenosyl-L-homocysteine + 3 H(+)</text>
        <dbReference type="Rhea" id="RHEA:54712"/>
        <dbReference type="Rhea" id="RHEA-COMP:13785"/>
        <dbReference type="Rhea" id="RHEA-COMP:13971"/>
        <dbReference type="ChEBI" id="CHEBI:15378"/>
        <dbReference type="ChEBI" id="CHEBI:57856"/>
        <dbReference type="ChEBI" id="CHEBI:59789"/>
        <dbReference type="ChEBI" id="CHEBI:138057"/>
        <dbReference type="ChEBI" id="CHEBI:138315"/>
        <dbReference type="EC" id="2.1.1.244"/>
    </reaction>
</comment>
<evidence type="ECO:0000256" key="2">
    <source>
        <dbReference type="ARBA" id="ARBA00022603"/>
    </source>
</evidence>
<comment type="catalytic activity">
    <reaction evidence="9">
        <text>N-terminal L-prolyl-L-prolyl-L-lysyl-[protein] + 2 S-adenosyl-L-methionine = N-terminal N,N-dimethyl-L-prolyl-L-prolyl-L-lysyl-[protein] + 2 S-adenosyl-L-homocysteine + 2 H(+)</text>
        <dbReference type="Rhea" id="RHEA:54736"/>
        <dbReference type="Rhea" id="RHEA-COMP:13787"/>
        <dbReference type="Rhea" id="RHEA-COMP:13974"/>
        <dbReference type="ChEBI" id="CHEBI:15378"/>
        <dbReference type="ChEBI" id="CHEBI:57856"/>
        <dbReference type="ChEBI" id="CHEBI:59789"/>
        <dbReference type="ChEBI" id="CHEBI:138059"/>
        <dbReference type="ChEBI" id="CHEBI:138318"/>
        <dbReference type="EC" id="2.1.1.244"/>
    </reaction>
</comment>
<dbReference type="CDD" id="cd02440">
    <property type="entry name" value="AdoMet_MTases"/>
    <property type="match status" value="1"/>
</dbReference>
<proteinExistence type="inferred from homology"/>
<feature type="binding site" evidence="11">
    <location>
        <begin position="96"/>
        <end position="97"/>
    </location>
    <ligand>
        <name>S-adenosyl-L-methionine</name>
        <dbReference type="ChEBI" id="CHEBI:59789"/>
    </ligand>
</feature>
<evidence type="ECO:0000256" key="1">
    <source>
        <dbReference type="ARBA" id="ARBA00009059"/>
    </source>
</evidence>
<keyword evidence="3" id="KW-0808">Transferase</keyword>
<dbReference type="SUPFAM" id="SSF53335">
    <property type="entry name" value="S-adenosyl-L-methionine-dependent methyltransferases"/>
    <property type="match status" value="1"/>
</dbReference>
<reference evidence="12 13" key="1">
    <citation type="submission" date="2016-10" db="EMBL/GenBank/DDBJ databases">
        <title>The genome of Paramicrosporidium saccamoebae is the missing link in understanding Cryptomycota and Microsporidia evolution.</title>
        <authorList>
            <person name="Quandt C.A."/>
            <person name="Beaudet D."/>
            <person name="Corsaro D."/>
            <person name="Michel R."/>
            <person name="Corradi N."/>
            <person name="James T."/>
        </authorList>
    </citation>
    <scope>NUCLEOTIDE SEQUENCE [LARGE SCALE GENOMIC DNA]</scope>
    <source>
        <strain evidence="12 13">KSL3</strain>
    </source>
</reference>
<evidence type="ECO:0000256" key="7">
    <source>
        <dbReference type="ARBA" id="ARBA00043129"/>
    </source>
</evidence>
<evidence type="ECO:0000256" key="3">
    <source>
        <dbReference type="ARBA" id="ARBA00022679"/>
    </source>
</evidence>
<protein>
    <recommendedName>
        <fullName evidence="6">Alpha N-terminal protein methyltransferase 1</fullName>
        <ecNumber evidence="5">2.1.1.244</ecNumber>
    </recommendedName>
    <alternativeName>
        <fullName evidence="7">X-Pro-Lys N-terminal protein methyltransferase 1</fullName>
    </alternativeName>
</protein>
<keyword evidence="2" id="KW-0489">Methyltransferase</keyword>
<dbReference type="GO" id="GO:0002181">
    <property type="term" value="P:cytoplasmic translation"/>
    <property type="evidence" value="ECO:0007669"/>
    <property type="project" value="EnsemblFungi"/>
</dbReference>
<dbReference type="PANTHER" id="PTHR12753">
    <property type="entry name" value="AD-003 - RELATED"/>
    <property type="match status" value="1"/>
</dbReference>
<evidence type="ECO:0000256" key="5">
    <source>
        <dbReference type="ARBA" id="ARBA00039112"/>
    </source>
</evidence>
<dbReference type="GO" id="GO:0032259">
    <property type="term" value="P:methylation"/>
    <property type="evidence" value="ECO:0007669"/>
    <property type="project" value="UniProtKB-KW"/>
</dbReference>
<evidence type="ECO:0000313" key="12">
    <source>
        <dbReference type="EMBL" id="PJF17026.1"/>
    </source>
</evidence>
<evidence type="ECO:0000256" key="4">
    <source>
        <dbReference type="ARBA" id="ARBA00022691"/>
    </source>
</evidence>
<evidence type="ECO:0000313" key="13">
    <source>
        <dbReference type="Proteomes" id="UP000240830"/>
    </source>
</evidence>
<dbReference type="Gene3D" id="3.40.50.150">
    <property type="entry name" value="Vaccinia Virus protein VP39"/>
    <property type="match status" value="1"/>
</dbReference>
<gene>
    <name evidence="12" type="ORF">PSACC_03161</name>
</gene>
<dbReference type="InterPro" id="IPR008576">
    <property type="entry name" value="MeTrfase_NTM1"/>
</dbReference>
<dbReference type="InterPro" id="IPR029063">
    <property type="entry name" value="SAM-dependent_MTases_sf"/>
</dbReference>
<dbReference type="GO" id="GO:0005829">
    <property type="term" value="C:cytosol"/>
    <property type="evidence" value="ECO:0007669"/>
    <property type="project" value="EnsemblFungi"/>
</dbReference>
<comment type="catalytic activity">
    <reaction evidence="8">
        <text>N-terminal L-seryl-L-prolyl-L-lysyl-[protein] + 3 S-adenosyl-L-methionine = N-terminal N,N,N-trimethyl-L-seryl-L-prolyl-L-lysyl-[protein] + 3 S-adenosyl-L-homocysteine + 3 H(+)</text>
        <dbReference type="Rhea" id="RHEA:54724"/>
        <dbReference type="Rhea" id="RHEA-COMP:13789"/>
        <dbReference type="Rhea" id="RHEA-COMP:13973"/>
        <dbReference type="ChEBI" id="CHEBI:15378"/>
        <dbReference type="ChEBI" id="CHEBI:57856"/>
        <dbReference type="ChEBI" id="CHEBI:59789"/>
        <dbReference type="ChEBI" id="CHEBI:138061"/>
        <dbReference type="ChEBI" id="CHEBI:138317"/>
        <dbReference type="EC" id="2.1.1.244"/>
    </reaction>
</comment>
<organism evidence="12 13">
    <name type="scientific">Paramicrosporidium saccamoebae</name>
    <dbReference type="NCBI Taxonomy" id="1246581"/>
    <lineage>
        <taxon>Eukaryota</taxon>
        <taxon>Fungi</taxon>
        <taxon>Fungi incertae sedis</taxon>
        <taxon>Cryptomycota</taxon>
        <taxon>Cryptomycota incertae sedis</taxon>
        <taxon>Paramicrosporidium</taxon>
    </lineage>
</organism>
<evidence type="ECO:0000256" key="11">
    <source>
        <dbReference type="PIRSR" id="PIRSR016958-1"/>
    </source>
</evidence>
<feature type="binding site" evidence="11">
    <location>
        <position position="113"/>
    </location>
    <ligand>
        <name>S-adenosyl-L-methionine</name>
        <dbReference type="ChEBI" id="CHEBI:59789"/>
    </ligand>
</feature>
<evidence type="ECO:0000256" key="9">
    <source>
        <dbReference type="ARBA" id="ARBA00047885"/>
    </source>
</evidence>
<name>A0A2H9TH25_9FUNG</name>
<dbReference type="EC" id="2.1.1.244" evidence="5"/>
<sequence>MLGGFSALHIPDIRHSRIFLEQNLPKDYPKRLALGMLAAMLSSNFPDVGAGIGRVSTHLLLPIFERVSIVESDGRFVEMAQRTLQDRLHTAHNCRLQDYRCEQPEQYDLVWIQWVLMYASDEELVSLLKECIKSVRKGGFVGIKENTLSINREPDVDLSDHSIVRSDEHFQRIFDVAGLELVNYALQSNFPTGVYPVRMYLLRAK</sequence>
<evidence type="ECO:0000256" key="8">
    <source>
        <dbReference type="ARBA" id="ARBA00047306"/>
    </source>
</evidence>
<dbReference type="Pfam" id="PF05891">
    <property type="entry name" value="Methyltransf_PK"/>
    <property type="match status" value="1"/>
</dbReference>
<dbReference type="EMBL" id="MTSL01000194">
    <property type="protein sequence ID" value="PJF17026.1"/>
    <property type="molecule type" value="Genomic_DNA"/>
</dbReference>
<comment type="caution">
    <text evidence="12">The sequence shown here is derived from an EMBL/GenBank/DDBJ whole genome shotgun (WGS) entry which is preliminary data.</text>
</comment>